<sequence length="326" mass="35906">MKKTHSKFKRHIQICSCVFSTLFIAGCTNPGSPPVTPTFEYIAIESTNANTPAGDCNIWNLNIEPPGMSLPTFKRTDTFNGELTTHVTVHQSSAYNKLNQIYLVSTDERVVRYDLSTTIPAAPTVFTISNIQAMEFVGTRLFMIVNNYLKEFDPVSMTQLSSFTPRHVGSVNYTGYISNMTSKSGVLYFIVGGSLLSYDTNITASTLLVLNSNLPVNASGTFKYDGLEVIDGNTFFVVKRDTTNDLLKVTSTTSTMVLANVTGNNPTYDRLSSAYDYTTEFYYINTYLPSTNQTSIIGVDVTPASSVFTSSIATVNNYIFGLQLKD</sequence>
<organism evidence="2 3">
    <name type="scientific">Flavobacterium nakdongensis</name>
    <dbReference type="NCBI Taxonomy" id="3073563"/>
    <lineage>
        <taxon>Bacteria</taxon>
        <taxon>Pseudomonadati</taxon>
        <taxon>Bacteroidota</taxon>
        <taxon>Flavobacteriia</taxon>
        <taxon>Flavobacteriales</taxon>
        <taxon>Flavobacteriaceae</taxon>
        <taxon>Flavobacterium</taxon>
    </lineage>
</organism>
<keyword evidence="1" id="KW-0732">Signal</keyword>
<reference evidence="2" key="1">
    <citation type="submission" date="2023-09" db="EMBL/GenBank/DDBJ databases">
        <title>Flavobacterium sp. 20NA77.7 isolated from freshwater.</title>
        <authorList>
            <person name="Le V."/>
            <person name="Ko S.-R."/>
            <person name="Ahn C.-Y."/>
            <person name="Oh H.-M."/>
        </authorList>
    </citation>
    <scope>NUCLEOTIDE SEQUENCE</scope>
    <source>
        <strain evidence="2">20NA77.7</strain>
    </source>
</reference>
<dbReference type="PROSITE" id="PS51257">
    <property type="entry name" value="PROKAR_LIPOPROTEIN"/>
    <property type="match status" value="1"/>
</dbReference>
<feature type="signal peptide" evidence="1">
    <location>
        <begin position="1"/>
        <end position="25"/>
    </location>
</feature>
<protein>
    <recommendedName>
        <fullName evidence="4">Lipoprotein</fullName>
    </recommendedName>
</protein>
<dbReference type="EMBL" id="CP133721">
    <property type="protein sequence ID" value="WMW76976.1"/>
    <property type="molecule type" value="Genomic_DNA"/>
</dbReference>
<name>A0ABY9R9T5_9FLAO</name>
<proteinExistence type="predicted"/>
<evidence type="ECO:0008006" key="4">
    <source>
        <dbReference type="Google" id="ProtNLM"/>
    </source>
</evidence>
<dbReference type="RefSeq" id="WP_309531361.1">
    <property type="nucleotide sequence ID" value="NZ_CP133721.1"/>
</dbReference>
<evidence type="ECO:0000256" key="1">
    <source>
        <dbReference type="SAM" id="SignalP"/>
    </source>
</evidence>
<evidence type="ECO:0000313" key="3">
    <source>
        <dbReference type="Proteomes" id="UP001180481"/>
    </source>
</evidence>
<evidence type="ECO:0000313" key="2">
    <source>
        <dbReference type="EMBL" id="WMW76976.1"/>
    </source>
</evidence>
<keyword evidence="3" id="KW-1185">Reference proteome</keyword>
<feature type="chain" id="PRO_5045427099" description="Lipoprotein" evidence="1">
    <location>
        <begin position="26"/>
        <end position="326"/>
    </location>
</feature>
<gene>
    <name evidence="2" type="ORF">RF683_05610</name>
</gene>
<accession>A0ABY9R9T5</accession>
<dbReference type="Proteomes" id="UP001180481">
    <property type="component" value="Chromosome"/>
</dbReference>